<dbReference type="AlphaFoldDB" id="A0A2C7AD85"/>
<evidence type="ECO:0000259" key="5">
    <source>
        <dbReference type="Pfam" id="PF01103"/>
    </source>
</evidence>
<evidence type="ECO:0000256" key="4">
    <source>
        <dbReference type="SAM" id="SignalP"/>
    </source>
</evidence>
<dbReference type="InterPro" id="IPR010827">
    <property type="entry name" value="BamA/TamA_POTRA"/>
</dbReference>
<evidence type="ECO:0000259" key="6">
    <source>
        <dbReference type="Pfam" id="PF07244"/>
    </source>
</evidence>
<dbReference type="InterPro" id="IPR039910">
    <property type="entry name" value="D15-like"/>
</dbReference>
<evidence type="ECO:0000256" key="1">
    <source>
        <dbReference type="ARBA" id="ARBA00004370"/>
    </source>
</evidence>
<dbReference type="InterPro" id="IPR000184">
    <property type="entry name" value="Bac_surfAg_D15"/>
</dbReference>
<reference evidence="7 8" key="1">
    <citation type="submission" date="2017-10" db="EMBL/GenBank/DDBJ databases">
        <authorList>
            <person name="Banno H."/>
            <person name="Chua N.-H."/>
        </authorList>
    </citation>
    <scope>NUCLEOTIDE SEQUENCE [LARGE SCALE GENOMIC DNA]</scope>
    <source>
        <strain evidence="7 8">YW11</strain>
    </source>
</reference>
<sequence length="641" mass="67923">MRLKSRLALFALSAAVAGALPLTAMLRAAAQPAPDSRAEEAGPAADPAAAAEAENNLTYAVTLPETGDEALDTAIRNASSLERLRETAPVDAYGLIGRALAESDNMRDALRSEGYYGGSARVTIDGQTPDTPGLAERLLARPEGAEPVPVAVTVEQGPQYRLAPVRLQAEPAGASIADAGETGLTEGDPARAQPVLDAEGRLRDTLRDAGYPFAAVRRRVTVNHDTRRMEVTFTIAPGPRPQFARPGVSGEERTDSALLGRIVAPMQGQGFSQKTIDETRKDLLSLGVFSTVRARAGERLDEAGNLPVTFTVAERPLHAIGFGAAYETRYGPTFTTYWEHRNLFGGAERLRLEAEVNRLGTTGDTSDTGGKIGASLRTPWFAGRNQTLTFDIAALRERPDAYDRDAFTLGALLEREFSPRLTYGFGPQIEFSRVTQDNVTTNYQLIGVLGQLRWNDTDSPLNPSRGIRAALLVNPIYSLGESNAFTRLRGQASTYLDVSGDKGSIIALRGVVGSIVGASFGGVPPDKRFYAGGGGSVRGYSYQSVGPRTASGEPAGGLSLVEGSIELRQRINGPLGMAAFVDAGSVTRDPTPDFGNLKVGAGLGVRYLTAIGPLRADVAIPLNKESGDSAFGLYVGIGQAF</sequence>
<dbReference type="Gene3D" id="2.40.160.50">
    <property type="entry name" value="membrane protein fhac: a member of the omp85/tpsb transporter family"/>
    <property type="match status" value="1"/>
</dbReference>
<feature type="chain" id="PRO_5012338351" evidence="4">
    <location>
        <begin position="20"/>
        <end position="641"/>
    </location>
</feature>
<name>A0A2C7AD85_9PROT</name>
<keyword evidence="4" id="KW-0732">Signal</keyword>
<dbReference type="Pfam" id="PF01103">
    <property type="entry name" value="Omp85"/>
    <property type="match status" value="1"/>
</dbReference>
<dbReference type="PANTHER" id="PTHR12815:SF42">
    <property type="entry name" value="BACTERIAL SURFACE ANTIGEN (D15) DOMAIN-CONTAINING PROTEIN"/>
    <property type="match status" value="1"/>
</dbReference>
<proteinExistence type="predicted"/>
<keyword evidence="8" id="KW-1185">Reference proteome</keyword>
<comment type="subcellular location">
    <subcellularLocation>
        <location evidence="1">Membrane</location>
    </subcellularLocation>
</comment>
<dbReference type="GO" id="GO:0019867">
    <property type="term" value="C:outer membrane"/>
    <property type="evidence" value="ECO:0007669"/>
    <property type="project" value="InterPro"/>
</dbReference>
<dbReference type="PANTHER" id="PTHR12815">
    <property type="entry name" value="SORTING AND ASSEMBLY MACHINERY SAMM50 PROTEIN FAMILY MEMBER"/>
    <property type="match status" value="1"/>
</dbReference>
<dbReference type="Gene3D" id="3.10.20.310">
    <property type="entry name" value="membrane protein fhac"/>
    <property type="match status" value="2"/>
</dbReference>
<organism evidence="7 8">
    <name type="scientific">Teichococcus rhizosphaerae</name>
    <dbReference type="NCBI Taxonomy" id="1335062"/>
    <lineage>
        <taxon>Bacteria</taxon>
        <taxon>Pseudomonadati</taxon>
        <taxon>Pseudomonadota</taxon>
        <taxon>Alphaproteobacteria</taxon>
        <taxon>Acetobacterales</taxon>
        <taxon>Roseomonadaceae</taxon>
        <taxon>Roseomonas</taxon>
    </lineage>
</organism>
<dbReference type="Pfam" id="PF07244">
    <property type="entry name" value="POTRA"/>
    <property type="match status" value="1"/>
</dbReference>
<keyword evidence="2" id="KW-1134">Transmembrane beta strand</keyword>
<comment type="caution">
    <text evidence="7">The sequence shown here is derived from an EMBL/GenBank/DDBJ whole genome shotgun (WGS) entry which is preliminary data.</text>
</comment>
<accession>A0A2C7AD85</accession>
<feature type="domain" description="Bacterial surface antigen (D15)" evidence="5">
    <location>
        <begin position="342"/>
        <end position="641"/>
    </location>
</feature>
<keyword evidence="3" id="KW-0472">Membrane</keyword>
<dbReference type="OrthoDB" id="9769707at2"/>
<keyword evidence="2" id="KW-0812">Transmembrane</keyword>
<evidence type="ECO:0000313" key="7">
    <source>
        <dbReference type="EMBL" id="PHK96380.1"/>
    </source>
</evidence>
<protein>
    <submittedName>
        <fullName evidence="7">Uncharacterized protein</fullName>
    </submittedName>
</protein>
<evidence type="ECO:0000256" key="3">
    <source>
        <dbReference type="ARBA" id="ARBA00023136"/>
    </source>
</evidence>
<feature type="signal peptide" evidence="4">
    <location>
        <begin position="1"/>
        <end position="19"/>
    </location>
</feature>
<dbReference type="RefSeq" id="WP_099094110.1">
    <property type="nucleotide sequence ID" value="NZ_PDNU01000003.1"/>
</dbReference>
<gene>
    <name evidence="7" type="ORF">CR162_03345</name>
</gene>
<dbReference type="Proteomes" id="UP000223527">
    <property type="component" value="Unassembled WGS sequence"/>
</dbReference>
<dbReference type="EMBL" id="PDNU01000003">
    <property type="protein sequence ID" value="PHK96380.1"/>
    <property type="molecule type" value="Genomic_DNA"/>
</dbReference>
<evidence type="ECO:0000313" key="8">
    <source>
        <dbReference type="Proteomes" id="UP000223527"/>
    </source>
</evidence>
<evidence type="ECO:0000256" key="2">
    <source>
        <dbReference type="ARBA" id="ARBA00022452"/>
    </source>
</evidence>
<feature type="domain" description="POTRA" evidence="6">
    <location>
        <begin position="181"/>
        <end position="238"/>
    </location>
</feature>